<dbReference type="Proteomes" id="UP000321393">
    <property type="component" value="Unassembled WGS sequence"/>
</dbReference>
<protein>
    <submittedName>
        <fullName evidence="2">CACTA en-spm transposon protein</fullName>
    </submittedName>
</protein>
<reference evidence="2 3" key="1">
    <citation type="submission" date="2019-08" db="EMBL/GenBank/DDBJ databases">
        <title>Draft genome sequences of two oriental melons (Cucumis melo L. var makuwa).</title>
        <authorList>
            <person name="Kwon S.-Y."/>
        </authorList>
    </citation>
    <scope>NUCLEOTIDE SEQUENCE [LARGE SCALE GENOMIC DNA]</scope>
    <source>
        <strain evidence="3">cv. SW 3</strain>
        <tissue evidence="2">Leaf</tissue>
    </source>
</reference>
<comment type="caution">
    <text evidence="2">The sequence shown here is derived from an EMBL/GenBank/DDBJ whole genome shotgun (WGS) entry which is preliminary data.</text>
</comment>
<dbReference type="AlphaFoldDB" id="A0A5A7UWQ1"/>
<feature type="compositionally biased region" description="Polar residues" evidence="1">
    <location>
        <begin position="319"/>
        <end position="338"/>
    </location>
</feature>
<feature type="region of interest" description="Disordered" evidence="1">
    <location>
        <begin position="319"/>
        <end position="348"/>
    </location>
</feature>
<proteinExistence type="predicted"/>
<feature type="region of interest" description="Disordered" evidence="1">
    <location>
        <begin position="92"/>
        <end position="120"/>
    </location>
</feature>
<evidence type="ECO:0000313" key="3">
    <source>
        <dbReference type="Proteomes" id="UP000321393"/>
    </source>
</evidence>
<sequence>MPLLVDACHGVGKGIPDVVLVRRRECLSQLISPDAILDVVKNVKASRPMTKEVEVTSEPSNLPNQSTYMLKGKWGFLDAKKDVGTKNVVNKGIPDATHTASGAASGKRGKGEERNVEASTSVTRRSPFHRRCHPLSLSLAVPPPSATLGYVGYPAVMVASVVWRGYVGYPAVMVASVVWRGYVGYPAVMVASVVWRAIMSSSYPRNNFMETNAMFLEFEDDLDHIAGGSSSVGDNTGSSSQQSLTPTPTLRRRLLSIRCSRPLKSSEPTITDIQKYELAERKGEPVDRVELFWETHVQAGTFVSQAVEDAHNQMLELQSQSTLEGSQPLSDDQATQKASVEDPSQRLAKRRVRTVRRHLVRSPHKKRLNYKLNLMKLWNGLKCKIKITKR</sequence>
<evidence type="ECO:0000313" key="2">
    <source>
        <dbReference type="EMBL" id="KAA0059087.1"/>
    </source>
</evidence>
<dbReference type="EMBL" id="SSTE01006553">
    <property type="protein sequence ID" value="KAA0059087.1"/>
    <property type="molecule type" value="Genomic_DNA"/>
</dbReference>
<feature type="region of interest" description="Disordered" evidence="1">
    <location>
        <begin position="227"/>
        <end position="247"/>
    </location>
</feature>
<accession>A0A5A7UWQ1</accession>
<name>A0A5A7UWQ1_CUCMM</name>
<gene>
    <name evidence="2" type="ORF">E6C27_scaffold612G00110</name>
</gene>
<organism evidence="2 3">
    <name type="scientific">Cucumis melo var. makuwa</name>
    <name type="common">Oriental melon</name>
    <dbReference type="NCBI Taxonomy" id="1194695"/>
    <lineage>
        <taxon>Eukaryota</taxon>
        <taxon>Viridiplantae</taxon>
        <taxon>Streptophyta</taxon>
        <taxon>Embryophyta</taxon>
        <taxon>Tracheophyta</taxon>
        <taxon>Spermatophyta</taxon>
        <taxon>Magnoliopsida</taxon>
        <taxon>eudicotyledons</taxon>
        <taxon>Gunneridae</taxon>
        <taxon>Pentapetalae</taxon>
        <taxon>rosids</taxon>
        <taxon>fabids</taxon>
        <taxon>Cucurbitales</taxon>
        <taxon>Cucurbitaceae</taxon>
        <taxon>Benincaseae</taxon>
        <taxon>Cucumis</taxon>
    </lineage>
</organism>
<evidence type="ECO:0000256" key="1">
    <source>
        <dbReference type="SAM" id="MobiDB-lite"/>
    </source>
</evidence>